<dbReference type="CDD" id="cd23714">
    <property type="entry name" value="beta-trefoil_Ricin_MtaL"/>
    <property type="match status" value="1"/>
</dbReference>
<dbReference type="InterPro" id="IPR035992">
    <property type="entry name" value="Ricin_B-like_lectins"/>
</dbReference>
<accession>A0A197JFM2</accession>
<organism evidence="2 3">
    <name type="scientific">Linnemannia elongata AG-77</name>
    <dbReference type="NCBI Taxonomy" id="1314771"/>
    <lineage>
        <taxon>Eukaryota</taxon>
        <taxon>Fungi</taxon>
        <taxon>Fungi incertae sedis</taxon>
        <taxon>Mucoromycota</taxon>
        <taxon>Mortierellomycotina</taxon>
        <taxon>Mortierellomycetes</taxon>
        <taxon>Mortierellales</taxon>
        <taxon>Mortierellaceae</taxon>
        <taxon>Linnemannia</taxon>
    </lineage>
</organism>
<dbReference type="EMBL" id="KV442108">
    <property type="protein sequence ID" value="OAQ23798.1"/>
    <property type="molecule type" value="Genomic_DNA"/>
</dbReference>
<keyword evidence="1" id="KW-0732">Signal</keyword>
<protein>
    <submittedName>
        <fullName evidence="2">Uncharacterized protein</fullName>
    </submittedName>
</protein>
<feature type="chain" id="PRO_5008275893" evidence="1">
    <location>
        <begin position="25"/>
        <end position="160"/>
    </location>
</feature>
<dbReference type="PROSITE" id="PS50231">
    <property type="entry name" value="RICIN_B_LECTIN"/>
    <property type="match status" value="1"/>
</dbReference>
<feature type="signal peptide" evidence="1">
    <location>
        <begin position="1"/>
        <end position="24"/>
    </location>
</feature>
<keyword evidence="3" id="KW-1185">Reference proteome</keyword>
<evidence type="ECO:0000313" key="2">
    <source>
        <dbReference type="EMBL" id="OAQ23798.1"/>
    </source>
</evidence>
<gene>
    <name evidence="2" type="ORF">K457DRAFT_159125</name>
</gene>
<reference evidence="2 3" key="1">
    <citation type="submission" date="2016-05" db="EMBL/GenBank/DDBJ databases">
        <title>Genome sequencing reveals origins of a unique bacterial endosymbiosis in the earliest lineages of terrestrial Fungi.</title>
        <authorList>
            <consortium name="DOE Joint Genome Institute"/>
            <person name="Uehling J."/>
            <person name="Gryganskyi A."/>
            <person name="Hameed K."/>
            <person name="Tschaplinski T."/>
            <person name="Misztal P."/>
            <person name="Wu S."/>
            <person name="Desiro A."/>
            <person name="Vande Pol N."/>
            <person name="Du Z.-Y."/>
            <person name="Zienkiewicz A."/>
            <person name="Zienkiewicz K."/>
            <person name="Morin E."/>
            <person name="Tisserant E."/>
            <person name="Splivallo R."/>
            <person name="Hainaut M."/>
            <person name="Henrissat B."/>
            <person name="Ohm R."/>
            <person name="Kuo A."/>
            <person name="Yan J."/>
            <person name="Lipzen A."/>
            <person name="Nolan M."/>
            <person name="Labutti K."/>
            <person name="Barry K."/>
            <person name="Goldstein A."/>
            <person name="Labbe J."/>
            <person name="Schadt C."/>
            <person name="Tuskan G."/>
            <person name="Grigoriev I."/>
            <person name="Martin F."/>
            <person name="Vilgalys R."/>
            <person name="Bonito G."/>
        </authorList>
    </citation>
    <scope>NUCLEOTIDE SEQUENCE [LARGE SCALE GENOMIC DNA]</scope>
    <source>
        <strain evidence="2 3">AG-77</strain>
    </source>
</reference>
<sequence length="160" mass="17920">MARITLSTFVSFLAVLLLATTCKAALFRISNDNSWAKNFPAGGGRAPFFTSVTVDDNFASIYERWAIERFEEGYRIQNIGTGYFLTAHNGEAQGSSEFDPETSKWYIESAGNGKFKILVPNQDLVVTAHRPKAEYPITLFLQSAEGSSAQLWTFEPLHYY</sequence>
<evidence type="ECO:0000256" key="1">
    <source>
        <dbReference type="SAM" id="SignalP"/>
    </source>
</evidence>
<dbReference type="Proteomes" id="UP000078512">
    <property type="component" value="Unassembled WGS sequence"/>
</dbReference>
<dbReference type="AlphaFoldDB" id="A0A197JFM2"/>
<proteinExistence type="predicted"/>
<dbReference type="Gene3D" id="2.80.10.50">
    <property type="match status" value="1"/>
</dbReference>
<dbReference type="OrthoDB" id="2972047at2759"/>
<dbReference type="SUPFAM" id="SSF50370">
    <property type="entry name" value="Ricin B-like lectins"/>
    <property type="match status" value="1"/>
</dbReference>
<evidence type="ECO:0000313" key="3">
    <source>
        <dbReference type="Proteomes" id="UP000078512"/>
    </source>
</evidence>
<name>A0A197JFM2_9FUNG</name>